<dbReference type="InterPro" id="IPR000326">
    <property type="entry name" value="PAP2/HPO"/>
</dbReference>
<evidence type="ECO:0000259" key="2">
    <source>
        <dbReference type="Pfam" id="PF01569"/>
    </source>
</evidence>
<sequence>MARNADLSTIPLVSTTQPRRDIPNRTGGSSAWWRSPVAAPLAALLLASIVLVPMGGDRWIADRIFAAEGAHWTLRGSFVLTRVLHGGGKALSTLAWLGVLAMTLRATIDARWKPLRRPLLVLLLSVAVSTLLVSSLKHLTRMDCPWDAAIYGGSHPYFTLLQARPAGIKPSGCFPAGQASAGYAWVALYFFFASVRPAWRRIGLAIGIGAGAILGIAQQLRGAHYLSHDLWTLAICWFVALAIHRLSVRRTVHPGMQAANDGDRSS</sequence>
<feature type="transmembrane region" description="Helical" evidence="1">
    <location>
        <begin position="31"/>
        <end position="52"/>
    </location>
</feature>
<protein>
    <submittedName>
        <fullName evidence="3">Phosphatase PAP2 family protein</fullName>
    </submittedName>
</protein>
<evidence type="ECO:0000313" key="3">
    <source>
        <dbReference type="EMBL" id="QDQ72529.1"/>
    </source>
</evidence>
<gene>
    <name evidence="3" type="ORF">FNZ56_00830</name>
</gene>
<keyword evidence="1" id="KW-1133">Transmembrane helix</keyword>
<evidence type="ECO:0000256" key="1">
    <source>
        <dbReference type="SAM" id="Phobius"/>
    </source>
</evidence>
<feature type="transmembrane region" description="Helical" evidence="1">
    <location>
        <begin position="230"/>
        <end position="248"/>
    </location>
</feature>
<proteinExistence type="predicted"/>
<accession>A0A516V1W8</accession>
<reference evidence="3 4" key="1">
    <citation type="submission" date="2019-07" db="EMBL/GenBank/DDBJ databases">
        <title>Lysobacter weifangensis sp. nov., isolated from bensulfuron-methyl contaminated farmland soil.</title>
        <authorList>
            <person name="Zhao H."/>
        </authorList>
    </citation>
    <scope>NUCLEOTIDE SEQUENCE [LARGE SCALE GENOMIC DNA]</scope>
    <source>
        <strain evidence="3 4">CC-Bw-6</strain>
    </source>
</reference>
<dbReference type="EMBL" id="CP041742">
    <property type="protein sequence ID" value="QDQ72529.1"/>
    <property type="molecule type" value="Genomic_DNA"/>
</dbReference>
<keyword evidence="4" id="KW-1185">Reference proteome</keyword>
<feature type="transmembrane region" description="Helical" evidence="1">
    <location>
        <begin position="119"/>
        <end position="136"/>
    </location>
</feature>
<dbReference type="OrthoDB" id="7348799at2"/>
<feature type="domain" description="Phosphatidic acid phosphatase type 2/haloperoxidase" evidence="2">
    <location>
        <begin position="119"/>
        <end position="250"/>
    </location>
</feature>
<keyword evidence="1" id="KW-0812">Transmembrane</keyword>
<organism evidence="3 4">
    <name type="scientific">Pseudoluteimonas lycopersici</name>
    <dbReference type="NCBI Taxonomy" id="1324796"/>
    <lineage>
        <taxon>Bacteria</taxon>
        <taxon>Pseudomonadati</taxon>
        <taxon>Pseudomonadota</taxon>
        <taxon>Gammaproteobacteria</taxon>
        <taxon>Lysobacterales</taxon>
        <taxon>Lysobacteraceae</taxon>
        <taxon>Pseudoluteimonas</taxon>
    </lineage>
</organism>
<dbReference type="InterPro" id="IPR036938">
    <property type="entry name" value="PAP2/HPO_sf"/>
</dbReference>
<dbReference type="CDD" id="cd03396">
    <property type="entry name" value="PAP2_like_6"/>
    <property type="match status" value="1"/>
</dbReference>
<name>A0A516V1W8_9GAMM</name>
<dbReference type="SUPFAM" id="SSF48317">
    <property type="entry name" value="Acid phosphatase/Vanadium-dependent haloperoxidase"/>
    <property type="match status" value="1"/>
</dbReference>
<dbReference type="Proteomes" id="UP000315891">
    <property type="component" value="Chromosome"/>
</dbReference>
<evidence type="ECO:0000313" key="4">
    <source>
        <dbReference type="Proteomes" id="UP000315891"/>
    </source>
</evidence>
<dbReference type="AlphaFoldDB" id="A0A516V1W8"/>
<keyword evidence="1" id="KW-0472">Membrane</keyword>
<feature type="transmembrane region" description="Helical" evidence="1">
    <location>
        <begin position="176"/>
        <end position="195"/>
    </location>
</feature>
<dbReference type="Pfam" id="PF01569">
    <property type="entry name" value="PAP2"/>
    <property type="match status" value="1"/>
</dbReference>
<feature type="transmembrane region" description="Helical" evidence="1">
    <location>
        <begin position="202"/>
        <end position="218"/>
    </location>
</feature>